<dbReference type="Proteomes" id="UP000076727">
    <property type="component" value="Unassembled WGS sequence"/>
</dbReference>
<dbReference type="Pfam" id="PF00339">
    <property type="entry name" value="Arrestin_N"/>
    <property type="match status" value="1"/>
</dbReference>
<keyword evidence="3" id="KW-1185">Reference proteome</keyword>
<gene>
    <name evidence="2" type="ORF">DAEQUDRAFT_741190</name>
</gene>
<dbReference type="STRING" id="1314783.A0A165LM00"/>
<dbReference type="InterPro" id="IPR014752">
    <property type="entry name" value="Arrestin-like_C"/>
</dbReference>
<evidence type="ECO:0000313" key="3">
    <source>
        <dbReference type="Proteomes" id="UP000076727"/>
    </source>
</evidence>
<protein>
    <recommendedName>
        <fullName evidence="1">Arrestin-like N-terminal domain-containing protein</fullName>
    </recommendedName>
</protein>
<proteinExistence type="predicted"/>
<name>A0A165LM00_9APHY</name>
<evidence type="ECO:0000313" key="2">
    <source>
        <dbReference type="EMBL" id="KZT64594.1"/>
    </source>
</evidence>
<dbReference type="Gene3D" id="2.60.40.640">
    <property type="match status" value="1"/>
</dbReference>
<organism evidence="2 3">
    <name type="scientific">Daedalea quercina L-15889</name>
    <dbReference type="NCBI Taxonomy" id="1314783"/>
    <lineage>
        <taxon>Eukaryota</taxon>
        <taxon>Fungi</taxon>
        <taxon>Dikarya</taxon>
        <taxon>Basidiomycota</taxon>
        <taxon>Agaricomycotina</taxon>
        <taxon>Agaricomycetes</taxon>
        <taxon>Polyporales</taxon>
        <taxon>Fomitopsis</taxon>
    </lineage>
</organism>
<dbReference type="OrthoDB" id="2742096at2759"/>
<sequence>MAPFQLNLGHEPFIAGDSVRGDIVLNFRLLQKEGVEGVYVKLTGHMHATRSGGQSTDRRNIDFVQRRLLVWRRGQAYPSPGSDILTLPFDLPLATDLPPSFAFKVRGLRTSIKYALQAVGERPGVLKLNRDIKRIVSIAPNATISVPVQTRLSYGWDGPWRTIRASKHITKYFLWGKHADVDARLTVPAIDAVPSQTMIPFVLSVTTLSKPYPRDYEGELWPSPPRQQDAFVFQLKEDMVVRARRKYSHSTTRRQSLGPTQFQHAQKEWVPLNGGLGRWKQETTLQSSICLQCSPTFAFTWEGKVRLAVVYRLQITVKFGSMHRLTFEQPITVVRANRL</sequence>
<reference evidence="2 3" key="1">
    <citation type="journal article" date="2016" name="Mol. Biol. Evol.">
        <title>Comparative Genomics of Early-Diverging Mushroom-Forming Fungi Provides Insights into the Origins of Lignocellulose Decay Capabilities.</title>
        <authorList>
            <person name="Nagy L.G."/>
            <person name="Riley R."/>
            <person name="Tritt A."/>
            <person name="Adam C."/>
            <person name="Daum C."/>
            <person name="Floudas D."/>
            <person name="Sun H."/>
            <person name="Yadav J.S."/>
            <person name="Pangilinan J."/>
            <person name="Larsson K.H."/>
            <person name="Matsuura K."/>
            <person name="Barry K."/>
            <person name="Labutti K."/>
            <person name="Kuo R."/>
            <person name="Ohm R.A."/>
            <person name="Bhattacharya S.S."/>
            <person name="Shirouzu T."/>
            <person name="Yoshinaga Y."/>
            <person name="Martin F.M."/>
            <person name="Grigoriev I.V."/>
            <person name="Hibbett D.S."/>
        </authorList>
    </citation>
    <scope>NUCLEOTIDE SEQUENCE [LARGE SCALE GENOMIC DNA]</scope>
    <source>
        <strain evidence="2 3">L-15889</strain>
    </source>
</reference>
<accession>A0A165LM00</accession>
<dbReference type="EMBL" id="KV429124">
    <property type="protein sequence ID" value="KZT64594.1"/>
    <property type="molecule type" value="Genomic_DNA"/>
</dbReference>
<evidence type="ECO:0000259" key="1">
    <source>
        <dbReference type="Pfam" id="PF00339"/>
    </source>
</evidence>
<dbReference type="InterPro" id="IPR011021">
    <property type="entry name" value="Arrestin-like_N"/>
</dbReference>
<feature type="domain" description="Arrestin-like N-terminal" evidence="1">
    <location>
        <begin position="5"/>
        <end position="141"/>
    </location>
</feature>
<dbReference type="AlphaFoldDB" id="A0A165LM00"/>